<dbReference type="EMBL" id="MPRK01000138">
    <property type="protein sequence ID" value="OOZ39143.1"/>
    <property type="molecule type" value="Genomic_DNA"/>
</dbReference>
<gene>
    <name evidence="1" type="ORF">BOW52_07595</name>
</gene>
<organism evidence="1 2">
    <name type="scientific">Solemya elarraichensis gill symbiont</name>
    <dbReference type="NCBI Taxonomy" id="1918949"/>
    <lineage>
        <taxon>Bacteria</taxon>
        <taxon>Pseudomonadati</taxon>
        <taxon>Pseudomonadota</taxon>
        <taxon>Gammaproteobacteria</taxon>
        <taxon>sulfur-oxidizing symbionts</taxon>
    </lineage>
</organism>
<comment type="caution">
    <text evidence="1">The sequence shown here is derived from an EMBL/GenBank/DDBJ whole genome shotgun (WGS) entry which is preliminary data.</text>
</comment>
<reference evidence="1 2" key="1">
    <citation type="submission" date="2016-11" db="EMBL/GenBank/DDBJ databases">
        <title>Mixed transmission modes and dynamic genome evolution in an obligate animal-bacterial symbiosis.</title>
        <authorList>
            <person name="Russell S.L."/>
            <person name="Corbett-Detig R.B."/>
            <person name="Cavanaugh C.M."/>
        </authorList>
    </citation>
    <scope>NUCLEOTIDE SEQUENCE [LARGE SCALE GENOMIC DNA]</scope>
    <source>
        <strain evidence="1">Sp-SM6</strain>
    </source>
</reference>
<name>A0A1T2L202_9GAMM</name>
<protein>
    <submittedName>
        <fullName evidence="1">Uncharacterized protein</fullName>
    </submittedName>
</protein>
<dbReference type="SMART" id="SM00710">
    <property type="entry name" value="PbH1"/>
    <property type="match status" value="14"/>
</dbReference>
<proteinExistence type="predicted"/>
<evidence type="ECO:0000313" key="1">
    <source>
        <dbReference type="EMBL" id="OOZ39143.1"/>
    </source>
</evidence>
<dbReference type="InterPro" id="IPR006626">
    <property type="entry name" value="PbH1"/>
</dbReference>
<evidence type="ECO:0000313" key="2">
    <source>
        <dbReference type="Proteomes" id="UP000190198"/>
    </source>
</evidence>
<accession>A0A1T2L202</accession>
<dbReference type="AlphaFoldDB" id="A0A1T2L202"/>
<feature type="non-terminal residue" evidence="1">
    <location>
        <position position="1"/>
    </location>
</feature>
<keyword evidence="2" id="KW-1185">Reference proteome</keyword>
<dbReference type="Proteomes" id="UP000190198">
    <property type="component" value="Unassembled WGS sequence"/>
</dbReference>
<sequence>TVRITAYANPGYDDATADVDHNLIENSVHIEGNDTFGVHLGSCAYSAGNGNDGESEVGYNSVNNTGGIESDITGLQFLAIAGGYSGADASVNSNVVDNAADAYIVGGGLSGVDMTAFAATSGCCGPVGDADASVEDNSITNDGYLGDSFLSGASMNAIAIGENADTIVARNTIINTDEMFGFLSGTALNAISVGEDATAEIAANSIDNSGGIYSYVAGVMVNSVAFSGEDSEAIVVGNTINNAANSTIGSYKYGSGAFAGIMVNAIAISKYSSPFVEADAKINGNEITNAENGVIEGRFNGIALRAMGEDIMSEGDVTVNGNMISNDGLVFAGEDKYTDSAVKLAAYGNLTNIDLFGDSYSAPLANDTEVNGNTITNSGTGAMVNAGEIVLDSAVSLRADSTTGDRGGAFGKYASAEVNSNLIENAGFIGSYAVINLGGGIELTARAGGDAYDSGTSSGGGFEDDYVGLAGSADVNNNTITNSSSESIHVAAAYELIDADGIALNADASVDMYRSETVSGGFGSNVADIGSYSYAGDADVEGNLVENSGSIEVTGHMGEDSQGIVLAADAWAYAGSDARAYAPSGSATANANSDASGGVAQVNNNEVINSGTITTYGEDLNDSGYMQGILLTSSASAGADSNTLATGVSGGYASGGATAEAGTAEVHNNNVVNSGTIDTGAHYSTGIELSAFAWADAESSVSASSSDTKYAQASGGNASVFDNNISNSGNISTVNGEDSTGILLYADASAWAWSDGGSEHAQAGIAEVADNSIDNSGIIQAWEGIVLEARAYHPLRTIPVRSVRHT</sequence>
<dbReference type="RefSeq" id="WP_167367273.1">
    <property type="nucleotide sequence ID" value="NZ_MPRK01000138.1"/>
</dbReference>